<reference evidence="2" key="1">
    <citation type="submission" date="2019-08" db="EMBL/GenBank/DDBJ databases">
        <authorList>
            <person name="Kucharzyk K."/>
            <person name="Murdoch R.W."/>
            <person name="Higgins S."/>
            <person name="Loffler F."/>
        </authorList>
    </citation>
    <scope>NUCLEOTIDE SEQUENCE</scope>
</reference>
<feature type="domain" description="Secretion system C-terminal sorting" evidence="1">
    <location>
        <begin position="196"/>
        <end position="265"/>
    </location>
</feature>
<sequence>MVTGTFGNLSKSMLVKIEIGKDKQILESFSDMGGFSTKSAGVSNLQFSPSANGNGAIMEFDFIAGRAPFLELTRETLIYGLPDSLSWQYLNQDNIVKEMFFYFEDAAKTAITQRTSLQNSGEQIVTIPLATDGIAWAVPRFPLKLKKFKLSFNSVTVKKYTIPFSSIYAHYPETGNTSLPELNNINDVKLYLRDKTIFIDLNMMESSPVVVQLYSIDGKLVNLRSNISNDGAVNRYKQNVSELQTGIYIMKIKMGEATVSRKIIIP</sequence>
<name>A0A645EVW3_9ZZZZ</name>
<dbReference type="InterPro" id="IPR026444">
    <property type="entry name" value="Secre_tail"/>
</dbReference>
<gene>
    <name evidence="2" type="ORF">SDC9_153427</name>
</gene>
<comment type="caution">
    <text evidence="2">The sequence shown here is derived from an EMBL/GenBank/DDBJ whole genome shotgun (WGS) entry which is preliminary data.</text>
</comment>
<dbReference type="Pfam" id="PF18962">
    <property type="entry name" value="Por_Secre_tail"/>
    <property type="match status" value="1"/>
</dbReference>
<dbReference type="NCBIfam" id="TIGR04183">
    <property type="entry name" value="Por_Secre_tail"/>
    <property type="match status" value="1"/>
</dbReference>
<protein>
    <recommendedName>
        <fullName evidence="1">Secretion system C-terminal sorting domain-containing protein</fullName>
    </recommendedName>
</protein>
<accession>A0A645EVW3</accession>
<organism evidence="2">
    <name type="scientific">bioreactor metagenome</name>
    <dbReference type="NCBI Taxonomy" id="1076179"/>
    <lineage>
        <taxon>unclassified sequences</taxon>
        <taxon>metagenomes</taxon>
        <taxon>ecological metagenomes</taxon>
    </lineage>
</organism>
<evidence type="ECO:0000313" key="2">
    <source>
        <dbReference type="EMBL" id="MPN06171.1"/>
    </source>
</evidence>
<dbReference type="AlphaFoldDB" id="A0A645EVW3"/>
<proteinExistence type="predicted"/>
<evidence type="ECO:0000259" key="1">
    <source>
        <dbReference type="Pfam" id="PF18962"/>
    </source>
</evidence>
<dbReference type="EMBL" id="VSSQ01052063">
    <property type="protein sequence ID" value="MPN06171.1"/>
    <property type="molecule type" value="Genomic_DNA"/>
</dbReference>